<gene>
    <name evidence="1" type="ORF">ENR59_11040</name>
</gene>
<dbReference type="AlphaFoldDB" id="A0A7C4AIG8"/>
<accession>A0A7C4AIG8</accession>
<organism evidence="1">
    <name type="scientific">Fundidesulfovibrio putealis</name>
    <dbReference type="NCBI Taxonomy" id="270496"/>
    <lineage>
        <taxon>Bacteria</taxon>
        <taxon>Pseudomonadati</taxon>
        <taxon>Thermodesulfobacteriota</taxon>
        <taxon>Desulfovibrionia</taxon>
        <taxon>Desulfovibrionales</taxon>
        <taxon>Desulfovibrionaceae</taxon>
        <taxon>Fundidesulfovibrio</taxon>
    </lineage>
</organism>
<dbReference type="EMBL" id="DSRP01000766">
    <property type="protein sequence ID" value="HGG93467.1"/>
    <property type="molecule type" value="Genomic_DNA"/>
</dbReference>
<name>A0A7C4AIG8_9BACT</name>
<comment type="caution">
    <text evidence="1">The sequence shown here is derived from an EMBL/GenBank/DDBJ whole genome shotgun (WGS) entry which is preliminary data.</text>
</comment>
<proteinExistence type="predicted"/>
<reference evidence="1" key="1">
    <citation type="journal article" date="2020" name="mSystems">
        <title>Genome- and Community-Level Interaction Insights into Carbon Utilization and Element Cycling Functions of Hydrothermarchaeota in Hydrothermal Sediment.</title>
        <authorList>
            <person name="Zhou Z."/>
            <person name="Liu Y."/>
            <person name="Xu W."/>
            <person name="Pan J."/>
            <person name="Luo Z.H."/>
            <person name="Li M."/>
        </authorList>
    </citation>
    <scope>NUCLEOTIDE SEQUENCE [LARGE SCALE GENOMIC DNA]</scope>
    <source>
        <strain evidence="1">SpSt-413</strain>
    </source>
</reference>
<sequence length="450" mass="48137">MRLIFLKKRSQAMAPDSARRTGRKLNIQRWSNAVMPFLHPTRLVLAVFLALALSQAPAAAAPAYESPPQLRASDVLPKAMLSGPDFRVDPLVTSDGYLNTYILHSRFGDFTVVSTALLRTRISEVAALAVMEQVSNSGQFGTALAGKGIQTVKGAANLVIHPVDTITGTLSGVGKFFMRAQESMTSEKSRYEDSAGQQLIGFSQIKRDYAKQFRVDPYSTNQVLQDKLDALASAGLAGSITGSALQALIPGGVGIAVGSISGSAVLGEVDVSVAPQDLRRQNRESLRGMGVPDSLTRLFIDNTVFTPVQQTGIVQALASMDGVKGRDAFIGFAADTDSQDLALFRQRMSQMYAGYALKVGSLDRFVTLGRFVGAATPGGKLILAFPLDYLSWTETTAKIVAGLRDAAAANNLAGAEVWFTGKASPLCRKEFKRLGFTVHENAAEKLLDGK</sequence>
<evidence type="ECO:0000313" key="1">
    <source>
        <dbReference type="EMBL" id="HGG93467.1"/>
    </source>
</evidence>
<protein>
    <submittedName>
        <fullName evidence="1">Uncharacterized protein</fullName>
    </submittedName>
</protein>